<dbReference type="EMBL" id="CAJOBA010042004">
    <property type="protein sequence ID" value="CAF4124878.1"/>
    <property type="molecule type" value="Genomic_DNA"/>
</dbReference>
<dbReference type="EMBL" id="CAJNOK010020412">
    <property type="protein sequence ID" value="CAF1315982.1"/>
    <property type="molecule type" value="Genomic_DNA"/>
</dbReference>
<organism evidence="1 3">
    <name type="scientific">Didymodactylos carnosus</name>
    <dbReference type="NCBI Taxonomy" id="1234261"/>
    <lineage>
        <taxon>Eukaryota</taxon>
        <taxon>Metazoa</taxon>
        <taxon>Spiralia</taxon>
        <taxon>Gnathifera</taxon>
        <taxon>Rotifera</taxon>
        <taxon>Eurotatoria</taxon>
        <taxon>Bdelloidea</taxon>
        <taxon>Philodinida</taxon>
        <taxon>Philodinidae</taxon>
        <taxon>Didymodactylos</taxon>
    </lineage>
</organism>
<reference evidence="1" key="1">
    <citation type="submission" date="2021-02" db="EMBL/GenBank/DDBJ databases">
        <authorList>
            <person name="Nowell W R."/>
        </authorList>
    </citation>
    <scope>NUCLEOTIDE SEQUENCE</scope>
</reference>
<comment type="caution">
    <text evidence="1">The sequence shown here is derived from an EMBL/GenBank/DDBJ whole genome shotgun (WGS) entry which is preliminary data.</text>
</comment>
<sequence length="105" mass="12506">MEHLILNDVLKRINFIEKEIGLVAKVILEIQDYDTPLSIARNNDDVFAIFNNDEAVSDAKNKLYFSQRYKPKTRIKDNQITEYDISKWKQKLSKILYWMLLNKLN</sequence>
<dbReference type="AlphaFoldDB" id="A0A8S2EUX3"/>
<accession>A0A8S2EUX3</accession>
<evidence type="ECO:0000313" key="1">
    <source>
        <dbReference type="EMBL" id="CAF1315982.1"/>
    </source>
</evidence>
<evidence type="ECO:0000313" key="3">
    <source>
        <dbReference type="Proteomes" id="UP000677228"/>
    </source>
</evidence>
<evidence type="ECO:0000313" key="2">
    <source>
        <dbReference type="EMBL" id="CAF4124878.1"/>
    </source>
</evidence>
<gene>
    <name evidence="1" type="ORF">OVA965_LOCUS29211</name>
    <name evidence="2" type="ORF">TMI583_LOCUS29977</name>
</gene>
<dbReference type="Proteomes" id="UP000682733">
    <property type="component" value="Unassembled WGS sequence"/>
</dbReference>
<protein>
    <submittedName>
        <fullName evidence="1">Uncharacterized protein</fullName>
    </submittedName>
</protein>
<name>A0A8S2EUX3_9BILA</name>
<dbReference type="Proteomes" id="UP000677228">
    <property type="component" value="Unassembled WGS sequence"/>
</dbReference>
<proteinExistence type="predicted"/>